<dbReference type="Pfam" id="PF08545">
    <property type="entry name" value="ACP_syn_III"/>
    <property type="match status" value="1"/>
</dbReference>
<reference evidence="13 14" key="1">
    <citation type="submission" date="2018-06" db="EMBL/GenBank/DDBJ databases">
        <authorList>
            <consortium name="Pathogen Informatics"/>
            <person name="Doyle S."/>
        </authorList>
    </citation>
    <scope>NUCLEOTIDE SEQUENCE [LARGE SCALE GENOMIC DNA]</scope>
    <source>
        <strain evidence="13 14">NCTC10723</strain>
    </source>
</reference>
<dbReference type="InterPro" id="IPR013751">
    <property type="entry name" value="ACP_syn_III_N"/>
</dbReference>
<feature type="domain" description="Beta-ketoacyl-[acyl-carrier-protein] synthase III N-terminal" evidence="12">
    <location>
        <begin position="110"/>
        <end position="187"/>
    </location>
</feature>
<keyword evidence="7 10" id="KW-0443">Lipid metabolism</keyword>
<keyword evidence="4 10" id="KW-0444">Lipid biosynthesis</keyword>
<dbReference type="GO" id="GO:0004315">
    <property type="term" value="F:3-oxoacyl-[acyl-carrier-protein] synthase activity"/>
    <property type="evidence" value="ECO:0007669"/>
    <property type="project" value="InterPro"/>
</dbReference>
<accession>A0A377GUU6</accession>
<dbReference type="PANTHER" id="PTHR43091">
    <property type="entry name" value="3-OXOACYL-[ACYL-CARRIER-PROTEIN] SYNTHASE"/>
    <property type="match status" value="1"/>
</dbReference>
<dbReference type="Proteomes" id="UP000255328">
    <property type="component" value="Unassembled WGS sequence"/>
</dbReference>
<comment type="pathway">
    <text evidence="1 10">Lipid metabolism; fatty acid biosynthesis.</text>
</comment>
<evidence type="ECO:0000256" key="2">
    <source>
        <dbReference type="ARBA" id="ARBA00008642"/>
    </source>
</evidence>
<dbReference type="RefSeq" id="WP_115268429.1">
    <property type="nucleotide sequence ID" value="NZ_CASFEE010000004.1"/>
</dbReference>
<evidence type="ECO:0000256" key="5">
    <source>
        <dbReference type="ARBA" id="ARBA00022679"/>
    </source>
</evidence>
<comment type="similarity">
    <text evidence="2 10">Belongs to the thiolase-like superfamily. FabH family.</text>
</comment>
<feature type="active site" evidence="10">
    <location>
        <position position="255"/>
    </location>
</feature>
<comment type="subcellular location">
    <subcellularLocation>
        <location evidence="10">Cytoplasm</location>
    </subcellularLocation>
</comment>
<dbReference type="Pfam" id="PF08541">
    <property type="entry name" value="ACP_syn_III_C"/>
    <property type="match status" value="1"/>
</dbReference>
<dbReference type="GO" id="GO:0006633">
    <property type="term" value="P:fatty acid biosynthetic process"/>
    <property type="evidence" value="ECO:0007669"/>
    <property type="project" value="UniProtKB-UniRule"/>
</dbReference>
<dbReference type="Gene3D" id="3.40.47.10">
    <property type="match status" value="1"/>
</dbReference>
<dbReference type="EMBL" id="UGGU01000003">
    <property type="protein sequence ID" value="STO30737.1"/>
    <property type="molecule type" value="Genomic_DNA"/>
</dbReference>
<keyword evidence="5 10" id="KW-0808">Transferase</keyword>
<feature type="region of interest" description="ACP-binding" evidence="10">
    <location>
        <begin position="256"/>
        <end position="260"/>
    </location>
</feature>
<evidence type="ECO:0000256" key="1">
    <source>
        <dbReference type="ARBA" id="ARBA00005194"/>
    </source>
</evidence>
<keyword evidence="14" id="KW-1185">Reference proteome</keyword>
<evidence type="ECO:0000313" key="13">
    <source>
        <dbReference type="EMBL" id="STO30737.1"/>
    </source>
</evidence>
<dbReference type="InterPro" id="IPR004655">
    <property type="entry name" value="FabH"/>
</dbReference>
<keyword evidence="6 10" id="KW-0276">Fatty acid metabolism</keyword>
<dbReference type="UniPathway" id="UPA00094"/>
<dbReference type="OrthoDB" id="9815506at2"/>
<dbReference type="NCBIfam" id="NF006829">
    <property type="entry name" value="PRK09352.1"/>
    <property type="match status" value="1"/>
</dbReference>
<dbReference type="CDD" id="cd00830">
    <property type="entry name" value="KAS_III"/>
    <property type="match status" value="1"/>
</dbReference>
<dbReference type="HAMAP" id="MF_01815">
    <property type="entry name" value="FabH"/>
    <property type="match status" value="1"/>
</dbReference>
<dbReference type="GO" id="GO:0005737">
    <property type="term" value="C:cytoplasm"/>
    <property type="evidence" value="ECO:0007669"/>
    <property type="project" value="UniProtKB-SubCell"/>
</dbReference>
<dbReference type="GO" id="GO:0033818">
    <property type="term" value="F:beta-ketoacyl-acyl-carrier-protein synthase III activity"/>
    <property type="evidence" value="ECO:0007669"/>
    <property type="project" value="UniProtKB-UniRule"/>
</dbReference>
<evidence type="ECO:0000313" key="14">
    <source>
        <dbReference type="Proteomes" id="UP000255328"/>
    </source>
</evidence>
<dbReference type="PANTHER" id="PTHR43091:SF1">
    <property type="entry name" value="BETA-KETOACYL-[ACYL-CARRIER-PROTEIN] SYNTHASE III, CHLOROPLASTIC"/>
    <property type="match status" value="1"/>
</dbReference>
<dbReference type="NCBIfam" id="TIGR00747">
    <property type="entry name" value="fabH"/>
    <property type="match status" value="1"/>
</dbReference>
<name>A0A377GUU6_9FUSO</name>
<evidence type="ECO:0000256" key="10">
    <source>
        <dbReference type="HAMAP-Rule" id="MF_01815"/>
    </source>
</evidence>
<keyword evidence="10" id="KW-0963">Cytoplasm</keyword>
<sequence length="330" mass="35874">MKFKSVGIKGLGYYVPEKKMTNFDFEKIIDTSDEWIRTRTGIEERRFAAPDQATSDLCVEAARKAIEASGIVKEDIDMILVATCSPDYLVQATACLVQKKLNLKSIPACDLNAACSSFIYGLTVATGMIKGGVYKNILVIGAETLSRIIDMQDRNTCILFGDGAAAAVVGEVEDGYGILSSYLGAEGEDEEVLRTPAGGTKKPNTMETIANRENFLKMKGQEVFKFAVHALPNATSQALEKAEIKAEDLFMVFPHQANVRIIESAAKRLNLPIDKFYMNLQRFGNTSSASVGLALGEALEKGMIKKGDMIALTGFGAGLTYGSIIMKWAY</sequence>
<keyword evidence="10" id="KW-0511">Multifunctional enzyme</keyword>
<keyword evidence="8 10" id="KW-0275">Fatty acid biosynthesis</keyword>
<comment type="domain">
    <text evidence="10">The last Arg residue of the ACP-binding site is essential for the weak association between ACP/AcpP and FabH.</text>
</comment>
<feature type="domain" description="Beta-ketoacyl-[acyl-carrier-protein] synthase III C-terminal" evidence="11">
    <location>
        <begin position="239"/>
        <end position="328"/>
    </location>
</feature>
<protein>
    <recommendedName>
        <fullName evidence="3 10">Beta-ketoacyl-[acyl-carrier-protein] synthase III</fullName>
        <shortName evidence="10">Beta-ketoacyl-ACP synthase III</shortName>
        <shortName evidence="10">KAS III</shortName>
        <ecNumber evidence="3 10">2.3.1.180</ecNumber>
    </recommendedName>
    <alternativeName>
        <fullName evidence="10">3-oxoacyl-[acyl-carrier-protein] synthase 3</fullName>
    </alternativeName>
    <alternativeName>
        <fullName evidence="10">3-oxoacyl-[acyl-carrier-protein] synthase III</fullName>
    </alternativeName>
</protein>
<evidence type="ECO:0000259" key="11">
    <source>
        <dbReference type="Pfam" id="PF08541"/>
    </source>
</evidence>
<feature type="active site" evidence="10">
    <location>
        <position position="115"/>
    </location>
</feature>
<evidence type="ECO:0000256" key="6">
    <source>
        <dbReference type="ARBA" id="ARBA00022832"/>
    </source>
</evidence>
<evidence type="ECO:0000259" key="12">
    <source>
        <dbReference type="Pfam" id="PF08545"/>
    </source>
</evidence>
<comment type="subunit">
    <text evidence="10">Homodimer.</text>
</comment>
<proteinExistence type="inferred from homology"/>
<evidence type="ECO:0000256" key="8">
    <source>
        <dbReference type="ARBA" id="ARBA00023160"/>
    </source>
</evidence>
<comment type="catalytic activity">
    <reaction evidence="9">
        <text>malonyl-[ACP] + acetyl-CoA + H(+) = 3-oxobutanoyl-[ACP] + CO2 + CoA</text>
        <dbReference type="Rhea" id="RHEA:12080"/>
        <dbReference type="Rhea" id="RHEA-COMP:9623"/>
        <dbReference type="Rhea" id="RHEA-COMP:9625"/>
        <dbReference type="ChEBI" id="CHEBI:15378"/>
        <dbReference type="ChEBI" id="CHEBI:16526"/>
        <dbReference type="ChEBI" id="CHEBI:57287"/>
        <dbReference type="ChEBI" id="CHEBI:57288"/>
        <dbReference type="ChEBI" id="CHEBI:78449"/>
        <dbReference type="ChEBI" id="CHEBI:78450"/>
        <dbReference type="EC" id="2.3.1.180"/>
    </reaction>
    <physiologicalReaction direction="left-to-right" evidence="9">
        <dbReference type="Rhea" id="RHEA:12081"/>
    </physiologicalReaction>
</comment>
<gene>
    <name evidence="10 13" type="primary">fabH</name>
    <name evidence="13" type="ORF">NCTC10723_00166</name>
</gene>
<dbReference type="AlphaFoldDB" id="A0A377GUU6"/>
<evidence type="ECO:0000256" key="7">
    <source>
        <dbReference type="ARBA" id="ARBA00023098"/>
    </source>
</evidence>
<organism evidence="13 14">
    <name type="scientific">Fusobacterium necrogenes</name>
    <dbReference type="NCBI Taxonomy" id="858"/>
    <lineage>
        <taxon>Bacteria</taxon>
        <taxon>Fusobacteriati</taxon>
        <taxon>Fusobacteriota</taxon>
        <taxon>Fusobacteriia</taxon>
        <taxon>Fusobacteriales</taxon>
        <taxon>Fusobacteriaceae</taxon>
        <taxon>Fusobacterium</taxon>
    </lineage>
</organism>
<dbReference type="FunFam" id="3.40.47.10:FF:000004">
    <property type="entry name" value="3-oxoacyl-[acyl-carrier-protein] synthase 3"/>
    <property type="match status" value="1"/>
</dbReference>
<dbReference type="InterPro" id="IPR013747">
    <property type="entry name" value="ACP_syn_III_C"/>
</dbReference>
<dbReference type="InterPro" id="IPR016039">
    <property type="entry name" value="Thiolase-like"/>
</dbReference>
<evidence type="ECO:0000256" key="3">
    <source>
        <dbReference type="ARBA" id="ARBA00012333"/>
    </source>
</evidence>
<feature type="active site" evidence="10">
    <location>
        <position position="285"/>
    </location>
</feature>
<evidence type="ECO:0000256" key="4">
    <source>
        <dbReference type="ARBA" id="ARBA00022516"/>
    </source>
</evidence>
<evidence type="ECO:0000256" key="9">
    <source>
        <dbReference type="ARBA" id="ARBA00051096"/>
    </source>
</evidence>
<dbReference type="SUPFAM" id="SSF53901">
    <property type="entry name" value="Thiolase-like"/>
    <property type="match status" value="1"/>
</dbReference>
<dbReference type="EC" id="2.3.1.180" evidence="3 10"/>
<comment type="function">
    <text evidence="10">Catalyzes the condensation reaction of fatty acid synthesis by the addition to an acyl acceptor of two carbons from malonyl-ACP. Catalyzes the first condensation reaction which initiates fatty acid synthesis and may therefore play a role in governing the total rate of fatty acid production. Possesses both acetoacetyl-ACP synthase and acetyl transacylase activities. Its substrate specificity determines the biosynthesis of branched-chain and/or straight-chain of fatty acids.</text>
</comment>
<keyword evidence="10 13" id="KW-0012">Acyltransferase</keyword>